<proteinExistence type="predicted"/>
<organism evidence="1 2">
    <name type="scientific">Solilutibacter oculi</name>
    <dbReference type="NCBI Taxonomy" id="2698682"/>
    <lineage>
        <taxon>Bacteria</taxon>
        <taxon>Pseudomonadati</taxon>
        <taxon>Pseudomonadota</taxon>
        <taxon>Gammaproteobacteria</taxon>
        <taxon>Lysobacterales</taxon>
        <taxon>Lysobacteraceae</taxon>
        <taxon>Solilutibacter</taxon>
    </lineage>
</organism>
<dbReference type="OrthoDB" id="5956039at2"/>
<dbReference type="KEGG" id="lue:DCD74_11400"/>
<gene>
    <name evidence="1" type="ORF">DCD74_11400</name>
</gene>
<keyword evidence="2" id="KW-1185">Reference proteome</keyword>
<reference evidence="2" key="1">
    <citation type="submission" date="2018-05" db="EMBL/GenBank/DDBJ databases">
        <title>Luteimonas pekinense sp. nov., isolated from human Meibomian gland secretions, Beijing, China.</title>
        <authorList>
            <person name="Wen T."/>
            <person name="Bai H."/>
            <person name="Lv H."/>
        </authorList>
    </citation>
    <scope>NUCLEOTIDE SEQUENCE [LARGE SCALE GENOMIC DNA]</scope>
    <source>
        <strain evidence="2">83-4</strain>
    </source>
</reference>
<sequence length="82" mass="9051">MVETIEAWKCVGCGRLQAERPCIGVCTDKRVELVEAADYAELAWRVQELEAALALIARVTPKPEALEASWLALQARARALLD</sequence>
<name>A0A344J843_9GAMM</name>
<accession>A0A344J843</accession>
<dbReference type="Proteomes" id="UP000251842">
    <property type="component" value="Chromosome"/>
</dbReference>
<protein>
    <submittedName>
        <fullName evidence="1">Uncharacterized protein</fullName>
    </submittedName>
</protein>
<evidence type="ECO:0000313" key="2">
    <source>
        <dbReference type="Proteomes" id="UP000251842"/>
    </source>
</evidence>
<evidence type="ECO:0000313" key="1">
    <source>
        <dbReference type="EMBL" id="AXA85203.1"/>
    </source>
</evidence>
<dbReference type="EMBL" id="CP029556">
    <property type="protein sequence ID" value="AXA85203.1"/>
    <property type="molecule type" value="Genomic_DNA"/>
</dbReference>
<dbReference type="AlphaFoldDB" id="A0A344J843"/>
<dbReference type="RefSeq" id="WP_112927414.1">
    <property type="nucleotide sequence ID" value="NZ_CP029556.1"/>
</dbReference>